<name>A0AAD3H9S3_9STRA</name>
<sequence>MVPCSSDNYQPMSSSLVVQLWTSDSSFIVRFFLSQPLVFFTWPGNVPDQPNTGSSGTVIWDVAVPECPFFPCALSGVRKI</sequence>
<organism evidence="1 2">
    <name type="scientific">Chaetoceros tenuissimus</name>
    <dbReference type="NCBI Taxonomy" id="426638"/>
    <lineage>
        <taxon>Eukaryota</taxon>
        <taxon>Sar</taxon>
        <taxon>Stramenopiles</taxon>
        <taxon>Ochrophyta</taxon>
        <taxon>Bacillariophyta</taxon>
        <taxon>Coscinodiscophyceae</taxon>
        <taxon>Chaetocerotophycidae</taxon>
        <taxon>Chaetocerotales</taxon>
        <taxon>Chaetocerotaceae</taxon>
        <taxon>Chaetoceros</taxon>
    </lineage>
</organism>
<keyword evidence="2" id="KW-1185">Reference proteome</keyword>
<dbReference type="Proteomes" id="UP001054902">
    <property type="component" value="Unassembled WGS sequence"/>
</dbReference>
<gene>
    <name evidence="1" type="ORF">CTEN210_11680</name>
</gene>
<reference evidence="1 2" key="1">
    <citation type="journal article" date="2021" name="Sci. Rep.">
        <title>The genome of the diatom Chaetoceros tenuissimus carries an ancient integrated fragment of an extant virus.</title>
        <authorList>
            <person name="Hongo Y."/>
            <person name="Kimura K."/>
            <person name="Takaki Y."/>
            <person name="Yoshida Y."/>
            <person name="Baba S."/>
            <person name="Kobayashi G."/>
            <person name="Nagasaki K."/>
            <person name="Hano T."/>
            <person name="Tomaru Y."/>
        </authorList>
    </citation>
    <scope>NUCLEOTIDE SEQUENCE [LARGE SCALE GENOMIC DNA]</scope>
    <source>
        <strain evidence="1 2">NIES-3715</strain>
    </source>
</reference>
<accession>A0AAD3H9S3</accession>
<proteinExistence type="predicted"/>
<protein>
    <submittedName>
        <fullName evidence="1">Uncharacterized protein</fullName>
    </submittedName>
</protein>
<dbReference type="EMBL" id="BLLK01000047">
    <property type="protein sequence ID" value="GFH55204.1"/>
    <property type="molecule type" value="Genomic_DNA"/>
</dbReference>
<dbReference type="AlphaFoldDB" id="A0AAD3H9S3"/>
<evidence type="ECO:0000313" key="1">
    <source>
        <dbReference type="EMBL" id="GFH55204.1"/>
    </source>
</evidence>
<evidence type="ECO:0000313" key="2">
    <source>
        <dbReference type="Proteomes" id="UP001054902"/>
    </source>
</evidence>
<comment type="caution">
    <text evidence="1">The sequence shown here is derived from an EMBL/GenBank/DDBJ whole genome shotgun (WGS) entry which is preliminary data.</text>
</comment>